<dbReference type="AlphaFoldDB" id="A0A382CTX2"/>
<dbReference type="PROSITE" id="PS50206">
    <property type="entry name" value="RHODANESE_3"/>
    <property type="match status" value="1"/>
</dbReference>
<name>A0A382CTX2_9ZZZZ</name>
<evidence type="ECO:0000313" key="2">
    <source>
        <dbReference type="EMBL" id="SVB29319.1"/>
    </source>
</evidence>
<dbReference type="Gene3D" id="3.40.250.10">
    <property type="entry name" value="Rhodanese-like domain"/>
    <property type="match status" value="1"/>
</dbReference>
<organism evidence="2">
    <name type="scientific">marine metagenome</name>
    <dbReference type="NCBI Taxonomy" id="408172"/>
    <lineage>
        <taxon>unclassified sequences</taxon>
        <taxon>metagenomes</taxon>
        <taxon>ecological metagenomes</taxon>
    </lineage>
</organism>
<dbReference type="SUPFAM" id="SSF52821">
    <property type="entry name" value="Rhodanese/Cell cycle control phosphatase"/>
    <property type="match status" value="1"/>
</dbReference>
<reference evidence="2" key="1">
    <citation type="submission" date="2018-05" db="EMBL/GenBank/DDBJ databases">
        <authorList>
            <person name="Lanie J.A."/>
            <person name="Ng W.-L."/>
            <person name="Kazmierczak K.M."/>
            <person name="Andrzejewski T.M."/>
            <person name="Davidsen T.M."/>
            <person name="Wayne K.J."/>
            <person name="Tettelin H."/>
            <person name="Glass J.I."/>
            <person name="Rusch D."/>
            <person name="Podicherti R."/>
            <person name="Tsui H.-C.T."/>
            <person name="Winkler M.E."/>
        </authorList>
    </citation>
    <scope>NUCLEOTIDE SEQUENCE</scope>
</reference>
<dbReference type="Pfam" id="PF00581">
    <property type="entry name" value="Rhodanese"/>
    <property type="match status" value="1"/>
</dbReference>
<sequence length="81" mass="9159">MNQENVGKKMVEAAQAAVPSTPLETVYSKLQQDEDFVILDIREPTEWVNGHIKEAILLSRGLIEGRIENTIPDKDKTIFVH</sequence>
<proteinExistence type="predicted"/>
<feature type="domain" description="Rhodanese" evidence="1">
    <location>
        <begin position="32"/>
        <end position="81"/>
    </location>
</feature>
<gene>
    <name evidence="2" type="ORF">METZ01_LOCUS182173</name>
</gene>
<evidence type="ECO:0000259" key="1">
    <source>
        <dbReference type="PROSITE" id="PS50206"/>
    </source>
</evidence>
<dbReference type="EMBL" id="UINC01036010">
    <property type="protein sequence ID" value="SVB29319.1"/>
    <property type="molecule type" value="Genomic_DNA"/>
</dbReference>
<dbReference type="CDD" id="cd00158">
    <property type="entry name" value="RHOD"/>
    <property type="match status" value="1"/>
</dbReference>
<accession>A0A382CTX2</accession>
<protein>
    <recommendedName>
        <fullName evidence="1">Rhodanese domain-containing protein</fullName>
    </recommendedName>
</protein>
<dbReference type="InterPro" id="IPR036873">
    <property type="entry name" value="Rhodanese-like_dom_sf"/>
</dbReference>
<dbReference type="InterPro" id="IPR001763">
    <property type="entry name" value="Rhodanese-like_dom"/>
</dbReference>